<evidence type="ECO:0000259" key="2">
    <source>
        <dbReference type="Pfam" id="PF07883"/>
    </source>
</evidence>
<dbReference type="RefSeq" id="WP_118969496.1">
    <property type="nucleotide sequence ID" value="NZ_QHCT01000004.1"/>
</dbReference>
<evidence type="ECO:0000313" key="3">
    <source>
        <dbReference type="EMBL" id="RHX89337.1"/>
    </source>
</evidence>
<feature type="domain" description="Cupin type-2" evidence="2">
    <location>
        <begin position="283"/>
        <end position="341"/>
    </location>
</feature>
<dbReference type="InterPro" id="IPR003779">
    <property type="entry name" value="CMD-like"/>
</dbReference>
<name>A0A396Z6Y8_9LEPT</name>
<comment type="caution">
    <text evidence="3">The sequence shown here is derived from an EMBL/GenBank/DDBJ whole genome shotgun (WGS) entry which is preliminary data.</text>
</comment>
<evidence type="ECO:0000313" key="4">
    <source>
        <dbReference type="Proteomes" id="UP000265798"/>
    </source>
</evidence>
<dbReference type="EMBL" id="QHCT01000004">
    <property type="protein sequence ID" value="RHX89337.1"/>
    <property type="molecule type" value="Genomic_DNA"/>
</dbReference>
<reference evidence="4" key="1">
    <citation type="submission" date="2018-05" db="EMBL/GenBank/DDBJ databases">
        <title>Leptospira yasudae sp. nov. and Leptospira stimsonii sp. nov., two pathogenic species of the genus Leptospira isolated from environmental sources.</title>
        <authorList>
            <person name="Casanovas-Massana A."/>
            <person name="Hamond C."/>
            <person name="Santos L.A."/>
            <person name="Hacker K.P."/>
            <person name="Balassiano I."/>
            <person name="Medeiros M.A."/>
            <person name="Reis M.G."/>
            <person name="Ko A.I."/>
            <person name="Wunder E.A."/>
        </authorList>
    </citation>
    <scope>NUCLEOTIDE SEQUENCE [LARGE SCALE GENOMIC DNA]</scope>
    <source>
        <strain evidence="4">Yale</strain>
    </source>
</reference>
<organism evidence="3 4">
    <name type="scientific">Leptospira stimsonii</name>
    <dbReference type="NCBI Taxonomy" id="2202203"/>
    <lineage>
        <taxon>Bacteria</taxon>
        <taxon>Pseudomonadati</taxon>
        <taxon>Spirochaetota</taxon>
        <taxon>Spirochaetia</taxon>
        <taxon>Leptospirales</taxon>
        <taxon>Leptospiraceae</taxon>
        <taxon>Leptospira</taxon>
    </lineage>
</organism>
<dbReference type="Gene3D" id="1.20.1290.10">
    <property type="entry name" value="AhpD-like"/>
    <property type="match status" value="1"/>
</dbReference>
<evidence type="ECO:0000259" key="1">
    <source>
        <dbReference type="Pfam" id="PF02627"/>
    </source>
</evidence>
<dbReference type="InterPro" id="IPR013096">
    <property type="entry name" value="Cupin_2"/>
</dbReference>
<dbReference type="GO" id="GO:0051920">
    <property type="term" value="F:peroxiredoxin activity"/>
    <property type="evidence" value="ECO:0007669"/>
    <property type="project" value="InterPro"/>
</dbReference>
<dbReference type="SUPFAM" id="SSF51182">
    <property type="entry name" value="RmlC-like cupins"/>
    <property type="match status" value="1"/>
</dbReference>
<dbReference type="AlphaFoldDB" id="A0A396Z6Y8"/>
<dbReference type="OrthoDB" id="9802489at2"/>
<dbReference type="InterPro" id="IPR014710">
    <property type="entry name" value="RmlC-like_jellyroll"/>
</dbReference>
<gene>
    <name evidence="3" type="ORF">DLM75_15995</name>
</gene>
<accession>A0A396Z6Y8</accession>
<sequence length="377" mass="42173">MYFLKTFNVNLLVVTLLIATPYQLILSQSRVEAGGSFDTKRESIVLISAFTTKGDQVELNRAIRNGLDAGLTINEIKEILIHVYAYAGFPRSLNGLSVFLHVLKDRKQSGINDVLGRDTSLIHENKNKIELGTEIQTKLIGSPAQSEIYTFAPVIDRFLKEHLFADIFSRDILDFQQREIATLSILASLGGVESQLRSHIKVAIKIGITENELQSILSIIESKVSWENGQKAKTILENNLKPNAQSQSLPEENKTLNQNFTGKVWIDMILGDNRTWNTQIGNVTFAPGARTKWHYHPGGQILLVTKGEGYYQEKGRPIRSLKAGDVIQCLPNVPHWHGATPKSELSHFAIGTNMQSGPVIWLNPVTEKEYNGYEESH</sequence>
<dbReference type="Proteomes" id="UP000265798">
    <property type="component" value="Unassembled WGS sequence"/>
</dbReference>
<dbReference type="PANTHER" id="PTHR43698:SF1">
    <property type="entry name" value="BLL4564 PROTEIN"/>
    <property type="match status" value="1"/>
</dbReference>
<dbReference type="Pfam" id="PF02627">
    <property type="entry name" value="CMD"/>
    <property type="match status" value="2"/>
</dbReference>
<feature type="domain" description="Carboxymuconolactone decarboxylase-like" evidence="1">
    <location>
        <begin position="34"/>
        <end position="98"/>
    </location>
</feature>
<dbReference type="SUPFAM" id="SSF69118">
    <property type="entry name" value="AhpD-like"/>
    <property type="match status" value="1"/>
</dbReference>
<dbReference type="CDD" id="cd02233">
    <property type="entry name" value="cupin_HNL-like"/>
    <property type="match status" value="1"/>
</dbReference>
<dbReference type="Gene3D" id="2.60.120.10">
    <property type="entry name" value="Jelly Rolls"/>
    <property type="match status" value="1"/>
</dbReference>
<protein>
    <submittedName>
        <fullName evidence="3">Carboxymuconolactone decarboxylase</fullName>
    </submittedName>
</protein>
<dbReference type="InterPro" id="IPR047263">
    <property type="entry name" value="HNL-like_cupin"/>
</dbReference>
<feature type="domain" description="Carboxymuconolactone decarboxylase-like" evidence="1">
    <location>
        <begin position="156"/>
        <end position="233"/>
    </location>
</feature>
<dbReference type="Pfam" id="PF07883">
    <property type="entry name" value="Cupin_2"/>
    <property type="match status" value="1"/>
</dbReference>
<dbReference type="PANTHER" id="PTHR43698">
    <property type="entry name" value="RIBD C-TERMINAL DOMAIN CONTAINING PROTEIN"/>
    <property type="match status" value="1"/>
</dbReference>
<proteinExistence type="predicted"/>
<dbReference type="InterPro" id="IPR011051">
    <property type="entry name" value="RmlC_Cupin_sf"/>
</dbReference>
<dbReference type="InterPro" id="IPR029032">
    <property type="entry name" value="AhpD-like"/>
</dbReference>